<dbReference type="EMBL" id="MU394311">
    <property type="protein sequence ID" value="KAI6087007.1"/>
    <property type="molecule type" value="Genomic_DNA"/>
</dbReference>
<sequence length="154" mass="16234">MKASVVLSLGLASTALGSVMKRDDVKVLCGQPPDHSDLTLLASLYSYPVGQLLGAAGGDAVYFEPGPANCKNVACNPSDDGPNVGTTAGVTVCSDDSNEIPIGKQDMGWFAQRIYEQCKVRIDNVDYLQKGQVFVPGAKWNVILSDLGPDAQCL</sequence>
<organism evidence="1 2">
    <name type="scientific">Hypoxylon rubiginosum</name>
    <dbReference type="NCBI Taxonomy" id="110542"/>
    <lineage>
        <taxon>Eukaryota</taxon>
        <taxon>Fungi</taxon>
        <taxon>Dikarya</taxon>
        <taxon>Ascomycota</taxon>
        <taxon>Pezizomycotina</taxon>
        <taxon>Sordariomycetes</taxon>
        <taxon>Xylariomycetidae</taxon>
        <taxon>Xylariales</taxon>
        <taxon>Hypoxylaceae</taxon>
        <taxon>Hypoxylon</taxon>
    </lineage>
</organism>
<name>A0ACC0D2S8_9PEZI</name>
<protein>
    <submittedName>
        <fullName evidence="1">Uncharacterized protein</fullName>
    </submittedName>
</protein>
<evidence type="ECO:0000313" key="1">
    <source>
        <dbReference type="EMBL" id="KAI6087007.1"/>
    </source>
</evidence>
<gene>
    <name evidence="1" type="ORF">F4821DRAFT_278291</name>
</gene>
<reference evidence="1 2" key="1">
    <citation type="journal article" date="2022" name="New Phytol.">
        <title>Ecological generalism drives hyperdiversity of secondary metabolite gene clusters in xylarialean endophytes.</title>
        <authorList>
            <person name="Franco M.E.E."/>
            <person name="Wisecaver J.H."/>
            <person name="Arnold A.E."/>
            <person name="Ju Y.M."/>
            <person name="Slot J.C."/>
            <person name="Ahrendt S."/>
            <person name="Moore L.P."/>
            <person name="Eastman K.E."/>
            <person name="Scott K."/>
            <person name="Konkel Z."/>
            <person name="Mondo S.J."/>
            <person name="Kuo A."/>
            <person name="Hayes R.D."/>
            <person name="Haridas S."/>
            <person name="Andreopoulos B."/>
            <person name="Riley R."/>
            <person name="LaButti K."/>
            <person name="Pangilinan J."/>
            <person name="Lipzen A."/>
            <person name="Amirebrahimi M."/>
            <person name="Yan J."/>
            <person name="Adam C."/>
            <person name="Keymanesh K."/>
            <person name="Ng V."/>
            <person name="Louie K."/>
            <person name="Northen T."/>
            <person name="Drula E."/>
            <person name="Henrissat B."/>
            <person name="Hsieh H.M."/>
            <person name="Youens-Clark K."/>
            <person name="Lutzoni F."/>
            <person name="Miadlikowska J."/>
            <person name="Eastwood D.C."/>
            <person name="Hamelin R.C."/>
            <person name="Grigoriev I.V."/>
            <person name="U'Ren J.M."/>
        </authorList>
    </citation>
    <scope>NUCLEOTIDE SEQUENCE [LARGE SCALE GENOMIC DNA]</scope>
    <source>
        <strain evidence="1 2">ER1909</strain>
    </source>
</reference>
<comment type="caution">
    <text evidence="1">The sequence shown here is derived from an EMBL/GenBank/DDBJ whole genome shotgun (WGS) entry which is preliminary data.</text>
</comment>
<proteinExistence type="predicted"/>
<evidence type="ECO:0000313" key="2">
    <source>
        <dbReference type="Proteomes" id="UP001497680"/>
    </source>
</evidence>
<keyword evidence="2" id="KW-1185">Reference proteome</keyword>
<accession>A0ACC0D2S8</accession>
<dbReference type="Proteomes" id="UP001497680">
    <property type="component" value="Unassembled WGS sequence"/>
</dbReference>